<protein>
    <submittedName>
        <fullName evidence="1">Uncharacterized protein</fullName>
    </submittedName>
</protein>
<evidence type="ECO:0000313" key="1">
    <source>
        <dbReference type="EMBL" id="UXN59259.1"/>
    </source>
</evidence>
<dbReference type="Proteomes" id="UP001061991">
    <property type="component" value="Chromosome"/>
</dbReference>
<proteinExistence type="predicted"/>
<organism evidence="1 2">
    <name type="scientific">Phyllobacterium zundukense</name>
    <dbReference type="NCBI Taxonomy" id="1867719"/>
    <lineage>
        <taxon>Bacteria</taxon>
        <taxon>Pseudomonadati</taxon>
        <taxon>Pseudomonadota</taxon>
        <taxon>Alphaproteobacteria</taxon>
        <taxon>Hyphomicrobiales</taxon>
        <taxon>Phyllobacteriaceae</taxon>
        <taxon>Phyllobacterium</taxon>
    </lineage>
</organism>
<keyword evidence="2" id="KW-1185">Reference proteome</keyword>
<evidence type="ECO:0000313" key="2">
    <source>
        <dbReference type="Proteomes" id="UP001061991"/>
    </source>
</evidence>
<gene>
    <name evidence="1" type="ORF">N8E88_21965</name>
</gene>
<reference evidence="1" key="1">
    <citation type="submission" date="2022-09" db="EMBL/GenBank/DDBJ databases">
        <title>Interaction between co-microsymbionts with complementary sets of symbiotic genes in legume-rhizobium systems.</title>
        <authorList>
            <person name="Safronova V."/>
            <person name="Sazanova A."/>
            <person name="Afonin A."/>
            <person name="Chirak E."/>
        </authorList>
    </citation>
    <scope>NUCLEOTIDE SEQUENCE</scope>
    <source>
        <strain evidence="1">A18/3m</strain>
    </source>
</reference>
<dbReference type="EMBL" id="CP104973">
    <property type="protein sequence ID" value="UXN59259.1"/>
    <property type="molecule type" value="Genomic_DNA"/>
</dbReference>
<sequence>MIKNWDKRIIELFHRFSEREFQRDSWFGLNNEVSSPDEMCNWLDDLDLEGWIKQKSTTLDSIVISLIEDFILDIEKLPKTNGPLGRIFIAVVDEFAIKS</sequence>
<accession>A0ACD4D0E6</accession>
<name>A0ACD4D0E6_9HYPH</name>